<dbReference type="InterPro" id="IPR011050">
    <property type="entry name" value="Pectin_lyase_fold/virulence"/>
</dbReference>
<evidence type="ECO:0008006" key="2">
    <source>
        <dbReference type="Google" id="ProtNLM"/>
    </source>
</evidence>
<gene>
    <name evidence="1" type="ORF">GALL_41890</name>
</gene>
<protein>
    <recommendedName>
        <fullName evidence="2">Right handed beta helix domain-containing protein</fullName>
    </recommendedName>
</protein>
<proteinExistence type="predicted"/>
<evidence type="ECO:0000313" key="1">
    <source>
        <dbReference type="EMBL" id="OIR15070.1"/>
    </source>
</evidence>
<sequence length="665" mass="73344">MTTLPFSVPLSILPWLCLFGGMAPCLLASDYHVDALAGHDRRGDGSIGAPWRTLEQVNHLALKPGDRVLLRAGRVWTNQWLDLTASGTAENPIVVDRYGEGADPIIDFGDISNTRGEAWGVRLRNCSFLEINHLAITSGRFADSRLRNGVWVTAEGVDRTFCHIHLRDIKVYDVFGNSRRTGGINFHVRRIGDNLESTFDDVLIEGCTVDNVADTGIQLMTDALLGPTTWRHQFDAFRDVRIRNCRVTNVNRDGILVRASPGAFIAYNVVGYAGYLRGDLRRMPYIPKVEFIAALWPYYSDGVVMRFNEAYGTRLLRRDGQAWDFDVGVSNSVYEYNYSHDNEGGLLLVMNGTANNSFCRNISQDDRGDLMDILGDGTQVHDNTFYRGPGVARNKYFCGNMRLGARTISYRNNLFVNLAGAPYFDSPSASYERNLFFGLHPRSEPKDALKITSGWQQVESGVSIVGVRTAVSCRVRGKNGTNTADAVAAAYNQPLLLSYSFAQAKPKGWVTVRGDWSVTKPGDGFPGLSPGIGPGIAVAPDGPWRDLTLEGTVKLVSGTCGLVFHYEDPQNYCELRLSGAGTLELLQVVSAKCRILSIKNVDLNPAVLHRLKVIVDGASVYGYLDDVWTLAWKSPPLHVTVGSYGLSGSDPSTRVQDLRALLFRR</sequence>
<name>A0A1J5TSQ8_9ZZZZ</name>
<dbReference type="InterPro" id="IPR006626">
    <property type="entry name" value="PbH1"/>
</dbReference>
<dbReference type="Gene3D" id="2.160.20.10">
    <property type="entry name" value="Single-stranded right-handed beta-helix, Pectin lyase-like"/>
    <property type="match status" value="1"/>
</dbReference>
<accession>A0A1J5TSQ8</accession>
<dbReference type="SMART" id="SM00710">
    <property type="entry name" value="PbH1"/>
    <property type="match status" value="4"/>
</dbReference>
<dbReference type="Gene3D" id="2.60.120.560">
    <property type="entry name" value="Exo-inulinase, domain 1"/>
    <property type="match status" value="1"/>
</dbReference>
<organism evidence="1">
    <name type="scientific">mine drainage metagenome</name>
    <dbReference type="NCBI Taxonomy" id="410659"/>
    <lineage>
        <taxon>unclassified sequences</taxon>
        <taxon>metagenomes</taxon>
        <taxon>ecological metagenomes</taxon>
    </lineage>
</organism>
<dbReference type="SUPFAM" id="SSF51126">
    <property type="entry name" value="Pectin lyase-like"/>
    <property type="match status" value="1"/>
</dbReference>
<dbReference type="EMBL" id="MLJW01000010">
    <property type="protein sequence ID" value="OIR15070.1"/>
    <property type="molecule type" value="Genomic_DNA"/>
</dbReference>
<reference evidence="1" key="1">
    <citation type="submission" date="2016-10" db="EMBL/GenBank/DDBJ databases">
        <title>Sequence of Gallionella enrichment culture.</title>
        <authorList>
            <person name="Poehlein A."/>
            <person name="Muehling M."/>
            <person name="Daniel R."/>
        </authorList>
    </citation>
    <scope>NUCLEOTIDE SEQUENCE</scope>
</reference>
<comment type="caution">
    <text evidence="1">The sequence shown here is derived from an EMBL/GenBank/DDBJ whole genome shotgun (WGS) entry which is preliminary data.</text>
</comment>
<dbReference type="AlphaFoldDB" id="A0A1J5TSQ8"/>
<dbReference type="InterPro" id="IPR012334">
    <property type="entry name" value="Pectin_lyas_fold"/>
</dbReference>